<dbReference type="PANTHER" id="PTHR30069:SF29">
    <property type="entry name" value="HEMOGLOBIN AND HEMOGLOBIN-HAPTOGLOBIN-BINDING PROTEIN 1-RELATED"/>
    <property type="match status" value="1"/>
</dbReference>
<evidence type="ECO:0000256" key="5">
    <source>
        <dbReference type="ARBA" id="ARBA00022729"/>
    </source>
</evidence>
<evidence type="ECO:0000256" key="8">
    <source>
        <dbReference type="PROSITE-ProRule" id="PRU01360"/>
    </source>
</evidence>
<dbReference type="RefSeq" id="WP_099215140.1">
    <property type="nucleotide sequence ID" value="NZ_JAUYVU010000001.1"/>
</dbReference>
<evidence type="ECO:0000259" key="10">
    <source>
        <dbReference type="Pfam" id="PF07715"/>
    </source>
</evidence>
<dbReference type="SUPFAM" id="SSF49464">
    <property type="entry name" value="Carboxypeptidase regulatory domain-like"/>
    <property type="match status" value="1"/>
</dbReference>
<dbReference type="PANTHER" id="PTHR30069">
    <property type="entry name" value="TONB-DEPENDENT OUTER MEMBRANE RECEPTOR"/>
    <property type="match status" value="1"/>
</dbReference>
<protein>
    <submittedName>
        <fullName evidence="11">TonB-dependent receptor plug domain-containing protein</fullName>
    </submittedName>
</protein>
<dbReference type="Proteomes" id="UP001242342">
    <property type="component" value="Unassembled WGS sequence"/>
</dbReference>
<evidence type="ECO:0000256" key="6">
    <source>
        <dbReference type="ARBA" id="ARBA00023136"/>
    </source>
</evidence>
<dbReference type="AlphaFoldDB" id="A0A2G1BWH9"/>
<evidence type="ECO:0000256" key="3">
    <source>
        <dbReference type="ARBA" id="ARBA00022452"/>
    </source>
</evidence>
<evidence type="ECO:0000256" key="9">
    <source>
        <dbReference type="SAM" id="SignalP"/>
    </source>
</evidence>
<reference evidence="11 14" key="3">
    <citation type="submission" date="2023-07" db="EMBL/GenBank/DDBJ databases">
        <title>Genome content predicts the carbon catabolic preferences of heterotrophic bacteria.</title>
        <authorList>
            <person name="Gralka M."/>
        </authorList>
    </citation>
    <scope>NUCLEOTIDE SEQUENCE [LARGE SCALE GENOMIC DNA]</scope>
    <source>
        <strain evidence="11 14">4G03</strain>
    </source>
</reference>
<dbReference type="Proteomes" id="UP000222163">
    <property type="component" value="Unassembled WGS sequence"/>
</dbReference>
<organism evidence="12 13">
    <name type="scientific">Tenacibaculum discolor</name>
    <dbReference type="NCBI Taxonomy" id="361581"/>
    <lineage>
        <taxon>Bacteria</taxon>
        <taxon>Pseudomonadati</taxon>
        <taxon>Bacteroidota</taxon>
        <taxon>Flavobacteriia</taxon>
        <taxon>Flavobacteriales</taxon>
        <taxon>Flavobacteriaceae</taxon>
        <taxon>Tenacibaculum</taxon>
    </lineage>
</organism>
<evidence type="ECO:0000313" key="12">
    <source>
        <dbReference type="EMBL" id="PHN98239.1"/>
    </source>
</evidence>
<dbReference type="GO" id="GO:0044718">
    <property type="term" value="P:siderophore transmembrane transport"/>
    <property type="evidence" value="ECO:0007669"/>
    <property type="project" value="TreeGrafter"/>
</dbReference>
<sequence>MLKKQLVMIVFTLAAITSYAQVKISGSVYDEYLEPFYNAKISSGETFAVSDEEGNFSIVLSSNTLPQILTISAFGFKTEEVSIVSFEKKVNVVLKENLLLDQVVISASRTPEKIIESPVTIERLGLTDIKKSSSNSFYDALVNLKGVDAREISYGYKSINTRGFADFNNSRFVQLVDGMDTAAPALNTSAGNLSGVSELDILSVEILPGASSALYGANAYNGIMIMDTKNPFNHTGISVLVKGGMTSQETAGNNPFYDVSTRMAYKFSEAFAAKVNFSYFEAEEWHATDNRNKRIDTNEIIDGSFDASQSLDYDGVNMYGDEDFADLASSTPILVYLGYLPESSLDADSNLNFPVGTHISRKGYTERELVRDYKSKNLKFSTSLHYRPFKDESLEIQLATRIAMGDNMFQGAASRFAQRNYYIGQSKLEVKGDNFFVRGYYTRNDAGDSYDLTRTAQRLNSLADAKIPVLSGTTYRPSWGDYYAVQYMDLINNDPSLIGASGNAFNVNDIDSRVIAMSREFADQYRLTPGTTEFTNGINSITSTLITDGGSKIYDKSAYAHVDANYNFRSLLNDWADIQVGGSYRNYNPESKGTIFNDANEEINIHEYGFYTQIQKKFLNERLKFTGSIRYDKSENFSPNYSPRLALNYALGEEKLHIIRASYQTGFRNPTIQEQYMFAPSARKITVGSTADNLRRIGIPTISRYEDPTTGDTVTENSITTGDDIINNALLTRSVYDLGFIDERGQNIKSEYKEIQAEEVRTFELGYRSLLNINNTNLDIDFNAFYSVHNDFVFFQDVVVPNIGNIIATGQLDPLAAEAIRTGSVTEFNLITNAKSKINSYGIGIGFNTKLFRNFNIGANYNFTDFEMKEDLDFGSFEPNFNTPKHSAKIQFGNEKLFKNFGFNINARWTDKYRWVSTFVKGDVEARTVLDAQLNYRIPSLKSKFKIGGTNLFGEEYQHAPGLGNIGQLYYISWIINN</sequence>
<dbReference type="Pfam" id="PF07715">
    <property type="entry name" value="Plug"/>
    <property type="match status" value="1"/>
</dbReference>
<dbReference type="InterPro" id="IPR039426">
    <property type="entry name" value="TonB-dep_rcpt-like"/>
</dbReference>
<comment type="caution">
    <text evidence="12">The sequence shown here is derived from an EMBL/GenBank/DDBJ whole genome shotgun (WGS) entry which is preliminary data.</text>
</comment>
<evidence type="ECO:0000256" key="2">
    <source>
        <dbReference type="ARBA" id="ARBA00022448"/>
    </source>
</evidence>
<evidence type="ECO:0000313" key="11">
    <source>
        <dbReference type="EMBL" id="MDP2540294.1"/>
    </source>
</evidence>
<keyword evidence="6 8" id="KW-0472">Membrane</keyword>
<dbReference type="InterPro" id="IPR037066">
    <property type="entry name" value="Plug_dom_sf"/>
</dbReference>
<feature type="chain" id="PRO_5013625779" evidence="9">
    <location>
        <begin position="21"/>
        <end position="978"/>
    </location>
</feature>
<keyword evidence="4 8" id="KW-0812">Transmembrane</keyword>
<dbReference type="InterPro" id="IPR008969">
    <property type="entry name" value="CarboxyPept-like_regulatory"/>
</dbReference>
<accession>A0A2G1BWH9</accession>
<feature type="signal peptide" evidence="9">
    <location>
        <begin position="1"/>
        <end position="20"/>
    </location>
</feature>
<feature type="domain" description="TonB-dependent receptor plug" evidence="10">
    <location>
        <begin position="115"/>
        <end position="223"/>
    </location>
</feature>
<name>A0A2G1BWH9_9FLAO</name>
<keyword evidence="7 8" id="KW-0998">Cell outer membrane</keyword>
<reference evidence="12" key="2">
    <citation type="submission" date="2017-10" db="EMBL/GenBank/DDBJ databases">
        <authorList>
            <person name="Enke T.N."/>
            <person name="Cordero O.X."/>
        </authorList>
    </citation>
    <scope>NUCLEOTIDE SEQUENCE</scope>
    <source>
        <strain evidence="12">4G03</strain>
    </source>
</reference>
<dbReference type="GO" id="GO:0009279">
    <property type="term" value="C:cell outer membrane"/>
    <property type="evidence" value="ECO:0007669"/>
    <property type="project" value="UniProtKB-SubCell"/>
</dbReference>
<dbReference type="InterPro" id="IPR036942">
    <property type="entry name" value="Beta-barrel_TonB_sf"/>
</dbReference>
<dbReference type="InterPro" id="IPR012910">
    <property type="entry name" value="Plug_dom"/>
</dbReference>
<dbReference type="SUPFAM" id="SSF56935">
    <property type="entry name" value="Porins"/>
    <property type="match status" value="1"/>
</dbReference>
<dbReference type="Gene3D" id="2.40.170.20">
    <property type="entry name" value="TonB-dependent receptor, beta-barrel domain"/>
    <property type="match status" value="1"/>
</dbReference>
<comment type="similarity">
    <text evidence="8">Belongs to the TonB-dependent receptor family.</text>
</comment>
<keyword evidence="2 8" id="KW-0813">Transport</keyword>
<keyword evidence="5 9" id="KW-0732">Signal</keyword>
<evidence type="ECO:0000313" key="13">
    <source>
        <dbReference type="Proteomes" id="UP000222163"/>
    </source>
</evidence>
<gene>
    <name evidence="12" type="ORF">CSC81_07505</name>
    <name evidence="11" type="ORF">Q8W23_02290</name>
</gene>
<keyword evidence="3 8" id="KW-1134">Transmembrane beta strand</keyword>
<dbReference type="EMBL" id="JAUYVU010000001">
    <property type="protein sequence ID" value="MDP2540294.1"/>
    <property type="molecule type" value="Genomic_DNA"/>
</dbReference>
<dbReference type="PROSITE" id="PS52016">
    <property type="entry name" value="TONB_DEPENDENT_REC_3"/>
    <property type="match status" value="1"/>
</dbReference>
<evidence type="ECO:0000256" key="7">
    <source>
        <dbReference type="ARBA" id="ARBA00023237"/>
    </source>
</evidence>
<evidence type="ECO:0000256" key="1">
    <source>
        <dbReference type="ARBA" id="ARBA00004571"/>
    </source>
</evidence>
<reference evidence="12 13" key="1">
    <citation type="journal article" date="2016" name="Nat. Commun.">
        <title>Microbial interactions lead to rapid micro-scale successions on model marine particles.</title>
        <authorList>
            <person name="Datta M.S."/>
            <person name="Sliwerska E."/>
            <person name="Gore J."/>
            <person name="Polz M.F."/>
            <person name="Cordero O.X."/>
        </authorList>
    </citation>
    <scope>NUCLEOTIDE SEQUENCE [LARGE SCALE GENOMIC DNA]</scope>
    <source>
        <strain evidence="12 13">4G03</strain>
    </source>
</reference>
<dbReference type="GO" id="GO:0015344">
    <property type="term" value="F:siderophore uptake transmembrane transporter activity"/>
    <property type="evidence" value="ECO:0007669"/>
    <property type="project" value="TreeGrafter"/>
</dbReference>
<dbReference type="Gene3D" id="2.170.130.10">
    <property type="entry name" value="TonB-dependent receptor, plug domain"/>
    <property type="match status" value="1"/>
</dbReference>
<evidence type="ECO:0000256" key="4">
    <source>
        <dbReference type="ARBA" id="ARBA00022692"/>
    </source>
</evidence>
<proteinExistence type="inferred from homology"/>
<dbReference type="EMBL" id="PDUU01000004">
    <property type="protein sequence ID" value="PHN98239.1"/>
    <property type="molecule type" value="Genomic_DNA"/>
</dbReference>
<evidence type="ECO:0000313" key="14">
    <source>
        <dbReference type="Proteomes" id="UP001242342"/>
    </source>
</evidence>
<keyword evidence="14" id="KW-1185">Reference proteome</keyword>
<keyword evidence="11" id="KW-0675">Receptor</keyword>
<comment type="subcellular location">
    <subcellularLocation>
        <location evidence="1 8">Cell outer membrane</location>
        <topology evidence="1 8">Multi-pass membrane protein</topology>
    </subcellularLocation>
</comment>